<gene>
    <name evidence="4" type="ORF">ACFSCV_04785</name>
</gene>
<dbReference type="InterPro" id="IPR007310">
    <property type="entry name" value="Aerobactin_biosyn_IucA/IucC_N"/>
</dbReference>
<sequence>MIPSAREIAEQATLESFVNCYLREIDPGTFGRRPVEPGAPVDCIELTLSSQQAALRLELVSASRCGPHRFGRAVLRRGAEAVWRPVAPLDALAALLREAYGRFGEDKAKRLRGAELELLGRALDSYQSIAANIEARASAPAPDDDFLAAERSLTFGHWLHPTPKSLQGMTNWQRPAYAPEHRGSFRLAFFAAKSSIVRHDGAGGAVAPDIARALLAAGPDAPALADDEIAAPMHPLQAEALLLDPDVRALEEAGLLRRLGPAGPAFAATSSVRTVYSPGEPWMLKFSLPVRITNSVRVNRRHELAAGVAMARLFQRSGWLQTRPRFRIIQDPAWMTLDLPGRSESGFEVIFRQNPFMAGHERGVATIAALTAAPLPGERSRLETLVRRVAADRRLRPAQAASVWFEAYLDCALEPPIELYDALGVALEAHQQNVVLDVSQGLPTVCHYRDSQGFYLSEAYRPSLDRLAPEAAHISGLYYEDAEIQRRFGYYLVVNQVFSVISRMGHDGLAREDDLLEALGRRLDGLSRRLTGAGRDFALDALERPTITSKANLVTRLLDIDELETRDEQAVYAHMPNPLFELAAEARRGEGHAVAV</sequence>
<evidence type="ECO:0000313" key="5">
    <source>
        <dbReference type="Proteomes" id="UP001597308"/>
    </source>
</evidence>
<comment type="similarity">
    <text evidence="1">Belongs to the IucA/IucC family.</text>
</comment>
<dbReference type="Proteomes" id="UP001597308">
    <property type="component" value="Unassembled WGS sequence"/>
</dbReference>
<evidence type="ECO:0000313" key="4">
    <source>
        <dbReference type="EMBL" id="MFD1702315.1"/>
    </source>
</evidence>
<dbReference type="RefSeq" id="WP_378797529.1">
    <property type="nucleotide sequence ID" value="NZ_JBHUER010000003.1"/>
</dbReference>
<keyword evidence="5" id="KW-1185">Reference proteome</keyword>
<evidence type="ECO:0000259" key="3">
    <source>
        <dbReference type="Pfam" id="PF06276"/>
    </source>
</evidence>
<dbReference type="InterPro" id="IPR037455">
    <property type="entry name" value="LucA/IucC-like"/>
</dbReference>
<evidence type="ECO:0000259" key="2">
    <source>
        <dbReference type="Pfam" id="PF04183"/>
    </source>
</evidence>
<name>A0ABW4K2S9_9HYPH</name>
<accession>A0ABW4K2S9</accession>
<comment type="caution">
    <text evidence="4">The sequence shown here is derived from an EMBL/GenBank/DDBJ whole genome shotgun (WGS) entry which is preliminary data.</text>
</comment>
<dbReference type="Pfam" id="PF04183">
    <property type="entry name" value="IucA_IucC"/>
    <property type="match status" value="1"/>
</dbReference>
<feature type="domain" description="Aerobactin siderophore biosynthesis IucA/IucC N-terminal" evidence="2">
    <location>
        <begin position="145"/>
        <end position="371"/>
    </location>
</feature>
<dbReference type="Pfam" id="PF06276">
    <property type="entry name" value="FhuF"/>
    <property type="match status" value="1"/>
</dbReference>
<dbReference type="Gene3D" id="1.10.510.40">
    <property type="match status" value="1"/>
</dbReference>
<reference evidence="5" key="1">
    <citation type="journal article" date="2019" name="Int. J. Syst. Evol. Microbiol.">
        <title>The Global Catalogue of Microorganisms (GCM) 10K type strain sequencing project: providing services to taxonomists for standard genome sequencing and annotation.</title>
        <authorList>
            <consortium name="The Broad Institute Genomics Platform"/>
            <consortium name="The Broad Institute Genome Sequencing Center for Infectious Disease"/>
            <person name="Wu L."/>
            <person name="Ma J."/>
        </authorList>
    </citation>
    <scope>NUCLEOTIDE SEQUENCE [LARGE SCALE GENOMIC DNA]</scope>
    <source>
        <strain evidence="5">KCTC 23707</strain>
    </source>
</reference>
<protein>
    <submittedName>
        <fullName evidence="4">IucA/IucC family protein</fullName>
    </submittedName>
</protein>
<dbReference type="PANTHER" id="PTHR34384">
    <property type="entry name" value="L-2,3-DIAMINOPROPANOATE--CITRATE LIGASE"/>
    <property type="match status" value="1"/>
</dbReference>
<organism evidence="4 5">
    <name type="scientific">Methylopila henanensis</name>
    <dbReference type="NCBI Taxonomy" id="873516"/>
    <lineage>
        <taxon>Bacteria</taxon>
        <taxon>Pseudomonadati</taxon>
        <taxon>Pseudomonadota</taxon>
        <taxon>Alphaproteobacteria</taxon>
        <taxon>Hyphomicrobiales</taxon>
        <taxon>Methylopilaceae</taxon>
        <taxon>Methylopila</taxon>
    </lineage>
</organism>
<dbReference type="PANTHER" id="PTHR34384:SF5">
    <property type="entry name" value="L-2,3-DIAMINOPROPANOATE--CITRATE LIGASE"/>
    <property type="match status" value="1"/>
</dbReference>
<dbReference type="InterPro" id="IPR022770">
    <property type="entry name" value="IucA/IucC-like_C"/>
</dbReference>
<proteinExistence type="inferred from homology"/>
<evidence type="ECO:0000256" key="1">
    <source>
        <dbReference type="ARBA" id="ARBA00007832"/>
    </source>
</evidence>
<dbReference type="EMBL" id="JBHUER010000003">
    <property type="protein sequence ID" value="MFD1702315.1"/>
    <property type="molecule type" value="Genomic_DNA"/>
</dbReference>
<feature type="domain" description="Aerobactin siderophore biosynthesis IucA/IucC-like C-terminal" evidence="3">
    <location>
        <begin position="403"/>
        <end position="564"/>
    </location>
</feature>